<evidence type="ECO:0000313" key="3">
    <source>
        <dbReference type="Proteomes" id="UP000499080"/>
    </source>
</evidence>
<reference evidence="2 3" key="1">
    <citation type="journal article" date="2019" name="Sci. Rep.">
        <title>Orb-weaving spider Araneus ventricosus genome elucidates the spidroin gene catalogue.</title>
        <authorList>
            <person name="Kono N."/>
            <person name="Nakamura H."/>
            <person name="Ohtoshi R."/>
            <person name="Moran D.A.P."/>
            <person name="Shinohara A."/>
            <person name="Yoshida Y."/>
            <person name="Fujiwara M."/>
            <person name="Mori M."/>
            <person name="Tomita M."/>
            <person name="Arakawa K."/>
        </authorList>
    </citation>
    <scope>NUCLEOTIDE SEQUENCE [LARGE SCALE GENOMIC DNA]</scope>
</reference>
<keyword evidence="3" id="KW-1185">Reference proteome</keyword>
<name>A0A4Y2REE1_ARAVE</name>
<dbReference type="Proteomes" id="UP000499080">
    <property type="component" value="Unassembled WGS sequence"/>
</dbReference>
<organism evidence="2 3">
    <name type="scientific">Araneus ventricosus</name>
    <name type="common">Orbweaver spider</name>
    <name type="synonym">Epeira ventricosa</name>
    <dbReference type="NCBI Taxonomy" id="182803"/>
    <lineage>
        <taxon>Eukaryota</taxon>
        <taxon>Metazoa</taxon>
        <taxon>Ecdysozoa</taxon>
        <taxon>Arthropoda</taxon>
        <taxon>Chelicerata</taxon>
        <taxon>Arachnida</taxon>
        <taxon>Araneae</taxon>
        <taxon>Araneomorphae</taxon>
        <taxon>Entelegynae</taxon>
        <taxon>Araneoidea</taxon>
        <taxon>Araneidae</taxon>
        <taxon>Araneus</taxon>
    </lineage>
</organism>
<gene>
    <name evidence="2" type="ORF">AVEN_117079_1</name>
</gene>
<comment type="caution">
    <text evidence="2">The sequence shown here is derived from an EMBL/GenBank/DDBJ whole genome shotgun (WGS) entry which is preliminary data.</text>
</comment>
<sequence>MTYEKKLLKSEKKTEKESTSKKGAGEKVLYRRLCFSLIKQESPTEGHREYTDEKPPDRKLQQLKEYRKRNKSEVVPTPELIMKLSLDSKNLEYLLKSGNLSPFVHVSNILTSFGAFVIPGLKELTARKVRRFVR</sequence>
<feature type="region of interest" description="Disordered" evidence="1">
    <location>
        <begin position="1"/>
        <end position="22"/>
    </location>
</feature>
<proteinExistence type="predicted"/>
<evidence type="ECO:0000256" key="1">
    <source>
        <dbReference type="SAM" id="MobiDB-lite"/>
    </source>
</evidence>
<evidence type="ECO:0000313" key="2">
    <source>
        <dbReference type="EMBL" id="GBN73806.1"/>
    </source>
</evidence>
<dbReference type="AlphaFoldDB" id="A0A4Y2REE1"/>
<protein>
    <submittedName>
        <fullName evidence="2">Uncharacterized protein</fullName>
    </submittedName>
</protein>
<dbReference type="EMBL" id="BGPR01016674">
    <property type="protein sequence ID" value="GBN73806.1"/>
    <property type="molecule type" value="Genomic_DNA"/>
</dbReference>
<accession>A0A4Y2REE1</accession>